<keyword evidence="6 7" id="KW-0472">Membrane</keyword>
<name>A0A4R6YCX8_9HYPH</name>
<keyword evidence="2 7" id="KW-0813">Transport</keyword>
<organism evidence="10 11">
    <name type="scientific">Aquamicrobium defluvii</name>
    <dbReference type="NCBI Taxonomy" id="69279"/>
    <lineage>
        <taxon>Bacteria</taxon>
        <taxon>Pseudomonadati</taxon>
        <taxon>Pseudomonadota</taxon>
        <taxon>Alphaproteobacteria</taxon>
        <taxon>Hyphomicrobiales</taxon>
        <taxon>Phyllobacteriaceae</taxon>
        <taxon>Aquamicrobium</taxon>
    </lineage>
</organism>
<comment type="similarity">
    <text evidence="7">Belongs to the binding-protein-dependent transport system permease family.</text>
</comment>
<feature type="transmembrane region" description="Helical" evidence="7">
    <location>
        <begin position="316"/>
        <end position="340"/>
    </location>
</feature>
<dbReference type="InterPro" id="IPR035906">
    <property type="entry name" value="MetI-like_sf"/>
</dbReference>
<feature type="transmembrane region" description="Helical" evidence="7">
    <location>
        <begin position="35"/>
        <end position="63"/>
    </location>
</feature>
<evidence type="ECO:0000256" key="7">
    <source>
        <dbReference type="RuleBase" id="RU363032"/>
    </source>
</evidence>
<evidence type="ECO:0000256" key="5">
    <source>
        <dbReference type="ARBA" id="ARBA00022989"/>
    </source>
</evidence>
<dbReference type="InterPro" id="IPR051393">
    <property type="entry name" value="ABC_transporter_permease"/>
</dbReference>
<keyword evidence="3" id="KW-1003">Cell membrane</keyword>
<dbReference type="Gene3D" id="1.10.3720.10">
    <property type="entry name" value="MetI-like"/>
    <property type="match status" value="1"/>
</dbReference>
<evidence type="ECO:0000256" key="4">
    <source>
        <dbReference type="ARBA" id="ARBA00022692"/>
    </source>
</evidence>
<accession>A0A4R6YCX8</accession>
<evidence type="ECO:0000313" key="11">
    <source>
        <dbReference type="Proteomes" id="UP000294958"/>
    </source>
</evidence>
<sequence>MDASRDKTGLPPASGGAGRAPARRRLGLLDSSRGLGVLLLLPALVLVILFFLMPVVLTGVFAFTNMSTATGISGGAHQVSPGSLRVLTERYGMGELAERLGQPTYLVDERGLAALEETGIAPGIVASLRRGHLDESFASRREFERAIRALPDRPDTRTVKRISDAFSRSLANARFTDAGALVAAAEAIDPDLTPEEKDALASATYTGWSWTTDNFRRLTSSRDTTRVFFNTLFFVAMTLVFFNIGYAMFLAIATHYMPERPAGIFRIVWFLPRISPVVIYVLLWKWVAWDTGFLNAVLSDFGVRPRNWMLDSATQAWFFVIMINGFVGASMGMLIFASAIKAIPETHFHAASVDGAYRWQQVRHIILPQLKWPILFVTCYQTLSLLTSIEQTLLATDGGPGGATEVWSLWIYHTALNNYAGNLQYGYGAAMALVLVVIGIVLSLIYLRLFNYNALITRPRIEL</sequence>
<keyword evidence="11" id="KW-1185">Reference proteome</keyword>
<dbReference type="SUPFAM" id="SSF160964">
    <property type="entry name" value="MalF N-terminal region-like"/>
    <property type="match status" value="1"/>
</dbReference>
<protein>
    <submittedName>
        <fullName evidence="10">Carbohydrate ABC transporter membrane protein 1 (CUT1 family)</fullName>
    </submittedName>
</protein>
<feature type="transmembrane region" description="Helical" evidence="7">
    <location>
        <begin position="227"/>
        <end position="252"/>
    </location>
</feature>
<dbReference type="CDD" id="cd06261">
    <property type="entry name" value="TM_PBP2"/>
    <property type="match status" value="1"/>
</dbReference>
<gene>
    <name evidence="10" type="ORF">DES43_12051</name>
</gene>
<keyword evidence="4 7" id="KW-0812">Transmembrane</keyword>
<dbReference type="PANTHER" id="PTHR30193">
    <property type="entry name" value="ABC TRANSPORTER PERMEASE PROTEIN"/>
    <property type="match status" value="1"/>
</dbReference>
<evidence type="ECO:0000256" key="8">
    <source>
        <dbReference type="SAM" id="MobiDB-lite"/>
    </source>
</evidence>
<dbReference type="GO" id="GO:0005886">
    <property type="term" value="C:plasma membrane"/>
    <property type="evidence" value="ECO:0007669"/>
    <property type="project" value="UniProtKB-SubCell"/>
</dbReference>
<evidence type="ECO:0000256" key="6">
    <source>
        <dbReference type="ARBA" id="ARBA00023136"/>
    </source>
</evidence>
<evidence type="ECO:0000313" key="10">
    <source>
        <dbReference type="EMBL" id="TDR33651.1"/>
    </source>
</evidence>
<reference evidence="10 11" key="1">
    <citation type="submission" date="2019-03" db="EMBL/GenBank/DDBJ databases">
        <title>Genomic Encyclopedia of Type Strains, Phase IV (KMG-IV): sequencing the most valuable type-strain genomes for metagenomic binning, comparative biology and taxonomic classification.</title>
        <authorList>
            <person name="Goeker M."/>
        </authorList>
    </citation>
    <scope>NUCLEOTIDE SEQUENCE [LARGE SCALE GENOMIC DNA]</scope>
    <source>
        <strain evidence="10 11">DSM 11603</strain>
    </source>
</reference>
<feature type="region of interest" description="Disordered" evidence="8">
    <location>
        <begin position="1"/>
        <end position="20"/>
    </location>
</feature>
<evidence type="ECO:0000256" key="3">
    <source>
        <dbReference type="ARBA" id="ARBA00022475"/>
    </source>
</evidence>
<feature type="transmembrane region" description="Helical" evidence="7">
    <location>
        <begin position="425"/>
        <end position="450"/>
    </location>
</feature>
<comment type="caution">
    <text evidence="10">The sequence shown here is derived from an EMBL/GenBank/DDBJ whole genome shotgun (WGS) entry which is preliminary data.</text>
</comment>
<dbReference type="PANTHER" id="PTHR30193:SF37">
    <property type="entry name" value="INNER MEMBRANE ABC TRANSPORTER PERMEASE PROTEIN YCJO"/>
    <property type="match status" value="1"/>
</dbReference>
<comment type="subcellular location">
    <subcellularLocation>
        <location evidence="1 7">Cell membrane</location>
        <topology evidence="1 7">Multi-pass membrane protein</topology>
    </subcellularLocation>
</comment>
<dbReference type="SUPFAM" id="SSF161098">
    <property type="entry name" value="MetI-like"/>
    <property type="match status" value="1"/>
</dbReference>
<evidence type="ECO:0000256" key="1">
    <source>
        <dbReference type="ARBA" id="ARBA00004651"/>
    </source>
</evidence>
<dbReference type="AlphaFoldDB" id="A0A4R6YCX8"/>
<dbReference type="GO" id="GO:0055085">
    <property type="term" value="P:transmembrane transport"/>
    <property type="evidence" value="ECO:0007669"/>
    <property type="project" value="InterPro"/>
</dbReference>
<feature type="transmembrane region" description="Helical" evidence="7">
    <location>
        <begin position="264"/>
        <end position="283"/>
    </location>
</feature>
<dbReference type="InterPro" id="IPR000515">
    <property type="entry name" value="MetI-like"/>
</dbReference>
<dbReference type="PROSITE" id="PS50928">
    <property type="entry name" value="ABC_TM1"/>
    <property type="match status" value="1"/>
</dbReference>
<evidence type="ECO:0000256" key="2">
    <source>
        <dbReference type="ARBA" id="ARBA00022448"/>
    </source>
</evidence>
<proteinExistence type="inferred from homology"/>
<dbReference type="EMBL" id="SNZF01000020">
    <property type="protein sequence ID" value="TDR33651.1"/>
    <property type="molecule type" value="Genomic_DNA"/>
</dbReference>
<dbReference type="Pfam" id="PF00528">
    <property type="entry name" value="BPD_transp_1"/>
    <property type="match status" value="1"/>
</dbReference>
<evidence type="ECO:0000259" key="9">
    <source>
        <dbReference type="PROSITE" id="PS50928"/>
    </source>
</evidence>
<dbReference type="Proteomes" id="UP000294958">
    <property type="component" value="Unassembled WGS sequence"/>
</dbReference>
<keyword evidence="5 7" id="KW-1133">Transmembrane helix</keyword>
<feature type="domain" description="ABC transmembrane type-1" evidence="9">
    <location>
        <begin position="229"/>
        <end position="446"/>
    </location>
</feature>